<gene>
    <name evidence="2" type="ORF">ELD05_00940</name>
</gene>
<dbReference type="PIRSF" id="PIRSF029347">
    <property type="entry name" value="RecF"/>
    <property type="match status" value="1"/>
</dbReference>
<feature type="domain" description="Endonuclease GajA/Old nuclease/RecF-like AAA" evidence="1">
    <location>
        <begin position="1"/>
        <end position="359"/>
    </location>
</feature>
<accession>A0A3T0D2F4</accession>
<dbReference type="Proteomes" id="UP000282930">
    <property type="component" value="Chromosome"/>
</dbReference>
<dbReference type="KEGG" id="ccha:ELD05_00940"/>
<evidence type="ECO:0000313" key="3">
    <source>
        <dbReference type="Proteomes" id="UP000282930"/>
    </source>
</evidence>
<sequence length="412" mass="47537">MKLRSLSIKNFKSFKEINVELKDFNVVIGANASGKSNFVQVFKFLRDIMNLGLENAVSIQGDIEYLTNLKVGRGEELSISIVCEIEDNEKIVNTKQNIEMTFHEMRYEFSLKEKKGAPGFKIVNDCLLQKFKFKDEDGKIIEGEIRLSHKKDKVMYGIFPKGIEEKVESLIPLLYLKMDSLPQNILLIQTPLFFIWRRLTIDNIFRNISIYDFDPKKSKEAAPITGKAELEENGSNLSIVLKNILENEEKRRKLFNLVSDVLPFVNNLTVEKLPDKSLLFKLQESYFEKKDIPASLLSDGTINVIAMIIALYFERKKFVIFEEPERNIHPFLISKVIEMMKEISRKKQIIVTTHNPEVVKYAGVNNLLLVSRGRDGFSKIYRPLEKDEVKIFLENDLGIEELFVQNLLEVGG</sequence>
<dbReference type="AlphaFoldDB" id="A0A3T0D2F4"/>
<dbReference type="InterPro" id="IPR027417">
    <property type="entry name" value="P-loop_NTPase"/>
</dbReference>
<organism evidence="2 3">
    <name type="scientific">Caldicellulosiruptor changbaiensis</name>
    <dbReference type="NCBI Taxonomy" id="1222016"/>
    <lineage>
        <taxon>Bacteria</taxon>
        <taxon>Bacillati</taxon>
        <taxon>Bacillota</taxon>
        <taxon>Bacillota incertae sedis</taxon>
        <taxon>Caldicellulosiruptorales</taxon>
        <taxon>Caldicellulosiruptoraceae</taxon>
        <taxon>Caldicellulosiruptor</taxon>
    </lineage>
</organism>
<dbReference type="InterPro" id="IPR041685">
    <property type="entry name" value="AAA_GajA/Old/RecF-like"/>
</dbReference>
<protein>
    <submittedName>
        <fullName evidence="2">ATPase</fullName>
    </submittedName>
</protein>
<dbReference type="CDD" id="cd00267">
    <property type="entry name" value="ABC_ATPase"/>
    <property type="match status" value="1"/>
</dbReference>
<dbReference type="InterPro" id="IPR014555">
    <property type="entry name" value="RecF-like"/>
</dbReference>
<dbReference type="PANTHER" id="PTHR40396">
    <property type="entry name" value="ATPASE-LIKE PROTEIN"/>
    <property type="match status" value="1"/>
</dbReference>
<dbReference type="Gene3D" id="3.40.50.300">
    <property type="entry name" value="P-loop containing nucleotide triphosphate hydrolases"/>
    <property type="match status" value="1"/>
</dbReference>
<evidence type="ECO:0000313" key="2">
    <source>
        <dbReference type="EMBL" id="AZT89365.1"/>
    </source>
</evidence>
<dbReference type="PANTHER" id="PTHR40396:SF1">
    <property type="entry name" value="ATPASE AAA-TYPE CORE DOMAIN-CONTAINING PROTEIN"/>
    <property type="match status" value="1"/>
</dbReference>
<dbReference type="RefSeq" id="WP_127350995.1">
    <property type="nucleotide sequence ID" value="NZ_CP034791.1"/>
</dbReference>
<name>A0A3T0D2F4_9FIRM</name>
<reference evidence="2 3" key="1">
    <citation type="submission" date="2018-12" db="EMBL/GenBank/DDBJ databases">
        <title>Genome sequence from the cellulolytic species, Caldicellulosiruptor changbaiensis.</title>
        <authorList>
            <person name="Blumer-Schuette S.E."/>
            <person name="Mendoza C."/>
        </authorList>
    </citation>
    <scope>NUCLEOTIDE SEQUENCE [LARGE SCALE GENOMIC DNA]</scope>
    <source>
        <strain evidence="2 3">CBS-Z</strain>
    </source>
</reference>
<proteinExistence type="predicted"/>
<evidence type="ECO:0000259" key="1">
    <source>
        <dbReference type="Pfam" id="PF13175"/>
    </source>
</evidence>
<dbReference type="SUPFAM" id="SSF52540">
    <property type="entry name" value="P-loop containing nucleoside triphosphate hydrolases"/>
    <property type="match status" value="1"/>
</dbReference>
<dbReference type="Pfam" id="PF13175">
    <property type="entry name" value="AAA_15"/>
    <property type="match status" value="1"/>
</dbReference>
<dbReference type="EMBL" id="CP034791">
    <property type="protein sequence ID" value="AZT89365.1"/>
    <property type="molecule type" value="Genomic_DNA"/>
</dbReference>
<keyword evidence="3" id="KW-1185">Reference proteome</keyword>